<accession>A0A8J2JXX3</accession>
<keyword evidence="3" id="KW-1185">Reference proteome</keyword>
<keyword evidence="1" id="KW-1133">Transmembrane helix</keyword>
<protein>
    <submittedName>
        <fullName evidence="2">Uncharacterized protein</fullName>
    </submittedName>
</protein>
<reference evidence="2" key="1">
    <citation type="submission" date="2021-06" db="EMBL/GenBank/DDBJ databases">
        <authorList>
            <person name="Hodson N. C."/>
            <person name="Mongue J. A."/>
            <person name="Jaron S. K."/>
        </authorList>
    </citation>
    <scope>NUCLEOTIDE SEQUENCE</scope>
</reference>
<sequence length="52" mass="5295">MTASVYVRTGKAIGVTNCDTLSVLFLTSLGGCGCVGVLSLRILAFGGLSCRL</sequence>
<evidence type="ECO:0000256" key="1">
    <source>
        <dbReference type="SAM" id="Phobius"/>
    </source>
</evidence>
<feature type="transmembrane region" description="Helical" evidence="1">
    <location>
        <begin position="20"/>
        <end position="44"/>
    </location>
</feature>
<comment type="caution">
    <text evidence="2">The sequence shown here is derived from an EMBL/GenBank/DDBJ whole genome shotgun (WGS) entry which is preliminary data.</text>
</comment>
<dbReference type="Proteomes" id="UP000708208">
    <property type="component" value="Unassembled WGS sequence"/>
</dbReference>
<keyword evidence="1" id="KW-0472">Membrane</keyword>
<name>A0A8J2JXX3_9HEXA</name>
<proteinExistence type="predicted"/>
<gene>
    <name evidence="2" type="ORF">AFUS01_LOCUS16268</name>
</gene>
<dbReference type="AlphaFoldDB" id="A0A8J2JXX3"/>
<evidence type="ECO:0000313" key="3">
    <source>
        <dbReference type="Proteomes" id="UP000708208"/>
    </source>
</evidence>
<evidence type="ECO:0000313" key="2">
    <source>
        <dbReference type="EMBL" id="CAG7727424.1"/>
    </source>
</evidence>
<organism evidence="2 3">
    <name type="scientific">Allacma fusca</name>
    <dbReference type="NCBI Taxonomy" id="39272"/>
    <lineage>
        <taxon>Eukaryota</taxon>
        <taxon>Metazoa</taxon>
        <taxon>Ecdysozoa</taxon>
        <taxon>Arthropoda</taxon>
        <taxon>Hexapoda</taxon>
        <taxon>Collembola</taxon>
        <taxon>Symphypleona</taxon>
        <taxon>Sminthuridae</taxon>
        <taxon>Allacma</taxon>
    </lineage>
</organism>
<feature type="non-terminal residue" evidence="2">
    <location>
        <position position="52"/>
    </location>
</feature>
<dbReference type="EMBL" id="CAJVCH010148379">
    <property type="protein sequence ID" value="CAG7727424.1"/>
    <property type="molecule type" value="Genomic_DNA"/>
</dbReference>
<keyword evidence="1" id="KW-0812">Transmembrane</keyword>